<protein>
    <submittedName>
        <fullName evidence="2">TVG0729795 protein</fullName>
    </submittedName>
</protein>
<dbReference type="STRING" id="273116.gene:9381510"/>
<dbReference type="AlphaFoldDB" id="Q97AT8"/>
<name>Q97AT8_THEVO</name>
<evidence type="ECO:0000313" key="3">
    <source>
        <dbReference type="Proteomes" id="UP000001017"/>
    </source>
</evidence>
<feature type="transmembrane region" description="Helical" evidence="1">
    <location>
        <begin position="60"/>
        <end position="78"/>
    </location>
</feature>
<dbReference type="HOGENOM" id="CLU_2257517_0_0_2"/>
<keyword evidence="1" id="KW-0472">Membrane</keyword>
<reference evidence="2 3" key="2">
    <citation type="journal article" date="2000" name="Proc. Natl. Acad. Sci. U.S.A.">
        <title>Archaeal adaptation to higher temperatures revealed by genomic sequence of Thermoplasma volcanium.</title>
        <authorList>
            <person name="Kawashima T."/>
            <person name="Amano N."/>
            <person name="Koike H."/>
            <person name="Makino S."/>
            <person name="Higuchi S."/>
            <person name="Kawashima-Ohya Y."/>
            <person name="Watanabe K."/>
            <person name="Yamazaki M."/>
            <person name="Kanehori K."/>
            <person name="Kawamoto T."/>
            <person name="Nunoshiba T."/>
            <person name="Yamamoto Y."/>
            <person name="Aramaki H."/>
            <person name="Makino K."/>
            <person name="Suzuki M."/>
        </authorList>
    </citation>
    <scope>NUCLEOTIDE SEQUENCE [LARGE SCALE GENOMIC DNA]</scope>
    <source>
        <strain evidence="3">ATCC 51530 / DSM 4299 / JCM 9571 / NBRC 15438 / GSS1</strain>
    </source>
</reference>
<sequence>MISSVIDPILYNFCSKLPGNPIRSFQNVKYILTFIEIVYINYCNFENILSNFNLHPYLDIFSSYTFLLILIIIVRSLIKDQFNDDVRTLSERISISTAVSPYG</sequence>
<evidence type="ECO:0000313" key="2">
    <source>
        <dbReference type="EMBL" id="BAB59863.1"/>
    </source>
</evidence>
<dbReference type="Proteomes" id="UP000001017">
    <property type="component" value="Chromosome"/>
</dbReference>
<gene>
    <name evidence="2" type="ORF">TVG0729795</name>
</gene>
<keyword evidence="3" id="KW-1185">Reference proteome</keyword>
<proteinExistence type="predicted"/>
<dbReference type="KEGG" id="tvo:TVG0729795"/>
<evidence type="ECO:0000256" key="1">
    <source>
        <dbReference type="SAM" id="Phobius"/>
    </source>
</evidence>
<dbReference type="PaxDb" id="273116-14324937"/>
<keyword evidence="1" id="KW-0812">Transmembrane</keyword>
<organism evidence="2 3">
    <name type="scientific">Thermoplasma volcanium (strain ATCC 51530 / DSM 4299 / JCM 9571 / NBRC 15438 / GSS1)</name>
    <dbReference type="NCBI Taxonomy" id="273116"/>
    <lineage>
        <taxon>Archaea</taxon>
        <taxon>Methanobacteriati</taxon>
        <taxon>Thermoplasmatota</taxon>
        <taxon>Thermoplasmata</taxon>
        <taxon>Thermoplasmatales</taxon>
        <taxon>Thermoplasmataceae</taxon>
        <taxon>Thermoplasma</taxon>
    </lineage>
</organism>
<keyword evidence="1" id="KW-1133">Transmembrane helix</keyword>
<dbReference type="EMBL" id="BA000011">
    <property type="protein sequence ID" value="BAB59863.1"/>
    <property type="molecule type" value="Genomic_DNA"/>
</dbReference>
<accession>Q97AT8</accession>
<reference evidence="2 3" key="1">
    <citation type="journal article" date="1999" name="Proc. Jpn. Acad.">
        <title>Determination of the complete genomic DNA sequence of Thermoplasma volvanium GSS1.</title>
        <authorList>
            <person name="Kawashima T."/>
            <person name="Yamamoto Y."/>
            <person name="Aramaki H."/>
            <person name="Nunoshiba T."/>
            <person name="Kawamoto T."/>
            <person name="Watanabe K."/>
            <person name="Yamazaki M."/>
            <person name="Kanehori K."/>
            <person name="Amano N."/>
            <person name="Ohya Y."/>
            <person name="Makino K."/>
            <person name="Suzuki M."/>
        </authorList>
    </citation>
    <scope>NUCLEOTIDE SEQUENCE [LARGE SCALE GENOMIC DNA]</scope>
    <source>
        <strain evidence="3">ATCC 51530 / DSM 4299 / JCM 9571 / NBRC 15438 / GSS1</strain>
    </source>
</reference>